<accession>A0A1F5GV03</accession>
<dbReference type="InterPro" id="IPR035093">
    <property type="entry name" value="RelE/ParE_toxin_dom_sf"/>
</dbReference>
<gene>
    <name evidence="2" type="ORF">A3A48_02645</name>
</gene>
<dbReference type="AlphaFoldDB" id="A0A1F5GV03"/>
<dbReference type="Pfam" id="PF05016">
    <property type="entry name" value="ParE_toxin"/>
    <property type="match status" value="1"/>
</dbReference>
<evidence type="ECO:0008006" key="4">
    <source>
        <dbReference type="Google" id="ProtNLM"/>
    </source>
</evidence>
<evidence type="ECO:0000313" key="2">
    <source>
        <dbReference type="EMBL" id="OGD95659.1"/>
    </source>
</evidence>
<evidence type="ECO:0000256" key="1">
    <source>
        <dbReference type="ARBA" id="ARBA00022649"/>
    </source>
</evidence>
<dbReference type="Gene3D" id="3.30.2310.20">
    <property type="entry name" value="RelE-like"/>
    <property type="match status" value="1"/>
</dbReference>
<keyword evidence="1" id="KW-1277">Toxin-antitoxin system</keyword>
<dbReference type="EMBL" id="MFBN01000013">
    <property type="protein sequence ID" value="OGD95659.1"/>
    <property type="molecule type" value="Genomic_DNA"/>
</dbReference>
<protein>
    <recommendedName>
        <fullName evidence="4">Addiction module toxin RelE</fullName>
    </recommendedName>
</protein>
<sequence length="83" mass="10011">MTQVYFSREARKIFDKLKDKKLKVRITQAIKKLSPDHKVGTKLQGKLERTYSIRVWPYRILYEFTKEKGIIITDIGHRKVIYR</sequence>
<comment type="caution">
    <text evidence="2">The sequence shown here is derived from an EMBL/GenBank/DDBJ whole genome shotgun (WGS) entry which is preliminary data.</text>
</comment>
<reference evidence="2 3" key="1">
    <citation type="journal article" date="2016" name="Nat. Commun.">
        <title>Thousands of microbial genomes shed light on interconnected biogeochemical processes in an aquifer system.</title>
        <authorList>
            <person name="Anantharaman K."/>
            <person name="Brown C.T."/>
            <person name="Hug L.A."/>
            <person name="Sharon I."/>
            <person name="Castelle C.J."/>
            <person name="Probst A.J."/>
            <person name="Thomas B.C."/>
            <person name="Singh A."/>
            <person name="Wilkins M.J."/>
            <person name="Karaoz U."/>
            <person name="Brodie E.L."/>
            <person name="Williams K.H."/>
            <person name="Hubbard S.S."/>
            <person name="Banfield J.F."/>
        </authorList>
    </citation>
    <scope>NUCLEOTIDE SEQUENCE [LARGE SCALE GENOMIC DNA]</scope>
</reference>
<dbReference type="InterPro" id="IPR007712">
    <property type="entry name" value="RelE/ParE_toxin"/>
</dbReference>
<name>A0A1F5GV03_9BACT</name>
<evidence type="ECO:0000313" key="3">
    <source>
        <dbReference type="Proteomes" id="UP000178336"/>
    </source>
</evidence>
<organism evidence="2 3">
    <name type="scientific">Candidatus Curtissbacteria bacterium RIFCSPLOWO2_01_FULL_37_9</name>
    <dbReference type="NCBI Taxonomy" id="1797724"/>
    <lineage>
        <taxon>Bacteria</taxon>
        <taxon>Candidatus Curtissiibacteriota</taxon>
    </lineage>
</organism>
<proteinExistence type="predicted"/>
<dbReference type="SUPFAM" id="SSF143011">
    <property type="entry name" value="RelE-like"/>
    <property type="match status" value="1"/>
</dbReference>
<dbReference type="Proteomes" id="UP000178336">
    <property type="component" value="Unassembled WGS sequence"/>
</dbReference>